<comment type="caution">
    <text evidence="1">The sequence shown here is derived from an EMBL/GenBank/DDBJ whole genome shotgun (WGS) entry which is preliminary data.</text>
</comment>
<gene>
    <name evidence="1" type="ORF">BJX66DRAFT_99690</name>
</gene>
<protein>
    <submittedName>
        <fullName evidence="1">Uncharacterized protein</fullName>
    </submittedName>
</protein>
<keyword evidence="2" id="KW-1185">Reference proteome</keyword>
<reference evidence="1 2" key="1">
    <citation type="submission" date="2024-07" db="EMBL/GenBank/DDBJ databases">
        <title>Section-level genome sequencing and comparative genomics of Aspergillus sections Usti and Cavernicolus.</title>
        <authorList>
            <consortium name="Lawrence Berkeley National Laboratory"/>
            <person name="Nybo J.L."/>
            <person name="Vesth T.C."/>
            <person name="Theobald S."/>
            <person name="Frisvad J.C."/>
            <person name="Larsen T.O."/>
            <person name="Kjaerboelling I."/>
            <person name="Rothschild-Mancinelli K."/>
            <person name="Lyhne E.K."/>
            <person name="Kogle M.E."/>
            <person name="Barry K."/>
            <person name="Clum A."/>
            <person name="Na H."/>
            <person name="Ledsgaard L."/>
            <person name="Lin J."/>
            <person name="Lipzen A."/>
            <person name="Kuo A."/>
            <person name="Riley R."/>
            <person name="Mondo S."/>
            <person name="Labutti K."/>
            <person name="Haridas S."/>
            <person name="Pangalinan J."/>
            <person name="Salamov A.A."/>
            <person name="Simmons B.A."/>
            <person name="Magnuson J.K."/>
            <person name="Chen J."/>
            <person name="Drula E."/>
            <person name="Henrissat B."/>
            <person name="Wiebenga A."/>
            <person name="Lubbers R.J."/>
            <person name="Gomes A.C."/>
            <person name="Makela M.R."/>
            <person name="Stajich J."/>
            <person name="Grigoriev I.V."/>
            <person name="Mortensen U.H."/>
            <person name="De Vries R.P."/>
            <person name="Baker S.E."/>
            <person name="Andersen M.R."/>
        </authorList>
    </citation>
    <scope>NUCLEOTIDE SEQUENCE [LARGE SCALE GENOMIC DNA]</scope>
    <source>
        <strain evidence="1 2">CBS 209.92</strain>
    </source>
</reference>
<sequence>MHRRKSTFGASRALQEHPCYISPFAESWSSLKISLSCLMTLTFCPVFSKRPIPFCAECTTQWARPKLVTGSMKCYTALSL</sequence>
<accession>A0ABR4GP01</accession>
<dbReference type="Proteomes" id="UP001610563">
    <property type="component" value="Unassembled WGS sequence"/>
</dbReference>
<evidence type="ECO:0000313" key="2">
    <source>
        <dbReference type="Proteomes" id="UP001610563"/>
    </source>
</evidence>
<dbReference type="EMBL" id="JBFTWV010000002">
    <property type="protein sequence ID" value="KAL2800793.1"/>
    <property type="molecule type" value="Genomic_DNA"/>
</dbReference>
<organism evidence="1 2">
    <name type="scientific">Aspergillus keveii</name>
    <dbReference type="NCBI Taxonomy" id="714993"/>
    <lineage>
        <taxon>Eukaryota</taxon>
        <taxon>Fungi</taxon>
        <taxon>Dikarya</taxon>
        <taxon>Ascomycota</taxon>
        <taxon>Pezizomycotina</taxon>
        <taxon>Eurotiomycetes</taxon>
        <taxon>Eurotiomycetidae</taxon>
        <taxon>Eurotiales</taxon>
        <taxon>Aspergillaceae</taxon>
        <taxon>Aspergillus</taxon>
        <taxon>Aspergillus subgen. Nidulantes</taxon>
    </lineage>
</organism>
<proteinExistence type="predicted"/>
<evidence type="ECO:0000313" key="1">
    <source>
        <dbReference type="EMBL" id="KAL2800793.1"/>
    </source>
</evidence>
<name>A0ABR4GP01_9EURO</name>